<comment type="subcellular location">
    <subcellularLocation>
        <location evidence="1 10">Cell outer membrane</location>
        <topology evidence="1 10">Multi-pass membrane protein</topology>
    </subcellularLocation>
</comment>
<evidence type="ECO:0000256" key="11">
    <source>
        <dbReference type="RuleBase" id="RU003357"/>
    </source>
</evidence>
<dbReference type="Proteomes" id="UP000565262">
    <property type="component" value="Unassembled WGS sequence"/>
</dbReference>
<dbReference type="GO" id="GO:0006811">
    <property type="term" value="P:monoatomic ion transport"/>
    <property type="evidence" value="ECO:0007669"/>
    <property type="project" value="UniProtKB-KW"/>
</dbReference>
<dbReference type="InterPro" id="IPR012910">
    <property type="entry name" value="Plug_dom"/>
</dbReference>
<evidence type="ECO:0000256" key="1">
    <source>
        <dbReference type="ARBA" id="ARBA00004571"/>
    </source>
</evidence>
<dbReference type="InterPro" id="IPR037066">
    <property type="entry name" value="Plug_dom_sf"/>
</dbReference>
<sequence length="623" mass="69049">MKQQKPLAYAITLALTATAIQTAQATPSGNTEERLTIEITSGRFARSLEQVIAPVTVITRQQLDQQQPNSLAEAIESTSGLQVVNSGGYGQNSSLYLRGLDQKRMLVLIDGVQTGSATLGTTSLEHFPVQQIERIEIVRGARSSLYGSNAIAGVIQIFTRRNHQKNSYGSIEAGAGSNQSRQLAVSGGWSSEQTRIRSSASYFATDGFDVWDKDGEDGEDKDGYENRSFKLDAEHDLTNTMLSAGVHYTEGSNDYDQCSKPDWSKSNDCEALFDNTTLYVAAESELSDSLNISTRLSHYEDNSQQEIEDNKGDKFVTRTDQFSVQADQRLNNQHTLMGGLDYRQDKISGSGVADYQDDKRDNKALFGLWQWQQGRFSSGLSARLDDNQAFGSHDTYNLEGRFALTPELILTASHGTAFTAPTFNDLYAPDTGYTAGNPDLKPETAETTSLGIRYQITPALHTSFNIYTTNVDDMINWAPDANDKWTPTNIDSARIKGAEIATLYQWSDTRLEANIEWLDAENADTNQQLIYRAEHKASLRLSHQIGALTLGSSVLYIGDRYADSANTDKLSGYTLVNTDARYQVNRQLQLALTIKNLMDENYISKKNYATEGRSISGSVRYRF</sequence>
<feature type="domain" description="TonB-dependent receptor plug" evidence="14">
    <location>
        <begin position="49"/>
        <end position="154"/>
    </location>
</feature>
<evidence type="ECO:0000256" key="5">
    <source>
        <dbReference type="ARBA" id="ARBA00022729"/>
    </source>
</evidence>
<dbReference type="Gene3D" id="2.40.170.20">
    <property type="entry name" value="TonB-dependent receptor, beta-barrel domain"/>
    <property type="match status" value="1"/>
</dbReference>
<proteinExistence type="inferred from homology"/>
<dbReference type="CDD" id="cd01347">
    <property type="entry name" value="ligand_gated_channel"/>
    <property type="match status" value="1"/>
</dbReference>
<evidence type="ECO:0000259" key="14">
    <source>
        <dbReference type="Pfam" id="PF07715"/>
    </source>
</evidence>
<evidence type="ECO:0000256" key="4">
    <source>
        <dbReference type="ARBA" id="ARBA00022692"/>
    </source>
</evidence>
<feature type="signal peptide" evidence="12">
    <location>
        <begin position="1"/>
        <end position="25"/>
    </location>
</feature>
<accession>A0A839INL5</accession>
<dbReference type="InterPro" id="IPR036942">
    <property type="entry name" value="Beta-barrel_TonB_sf"/>
</dbReference>
<keyword evidence="9 10" id="KW-0998">Cell outer membrane</keyword>
<dbReference type="SUPFAM" id="SSF56935">
    <property type="entry name" value="Porins"/>
    <property type="match status" value="1"/>
</dbReference>
<feature type="chain" id="PRO_5032695653" evidence="12">
    <location>
        <begin position="26"/>
        <end position="623"/>
    </location>
</feature>
<comment type="similarity">
    <text evidence="10 11">Belongs to the TonB-dependent receptor family.</text>
</comment>
<dbReference type="Pfam" id="PF07715">
    <property type="entry name" value="Plug"/>
    <property type="match status" value="1"/>
</dbReference>
<feature type="domain" description="TonB-dependent receptor-like beta-barrel" evidence="13">
    <location>
        <begin position="185"/>
        <end position="597"/>
    </location>
</feature>
<keyword evidence="8 10" id="KW-0472">Membrane</keyword>
<evidence type="ECO:0000313" key="16">
    <source>
        <dbReference type="Proteomes" id="UP000565262"/>
    </source>
</evidence>
<dbReference type="PANTHER" id="PTHR30069:SF53">
    <property type="entry name" value="COLICIN I RECEPTOR-RELATED"/>
    <property type="match status" value="1"/>
</dbReference>
<dbReference type="GO" id="GO:0009279">
    <property type="term" value="C:cell outer membrane"/>
    <property type="evidence" value="ECO:0007669"/>
    <property type="project" value="UniProtKB-SubCell"/>
</dbReference>
<organism evidence="15 16">
    <name type="scientific">Oceanospirillum sediminis</name>
    <dbReference type="NCBI Taxonomy" id="2760088"/>
    <lineage>
        <taxon>Bacteria</taxon>
        <taxon>Pseudomonadati</taxon>
        <taxon>Pseudomonadota</taxon>
        <taxon>Gammaproteobacteria</taxon>
        <taxon>Oceanospirillales</taxon>
        <taxon>Oceanospirillaceae</taxon>
        <taxon>Oceanospirillum</taxon>
    </lineage>
</organism>
<keyword evidence="2 10" id="KW-0813">Transport</keyword>
<dbReference type="RefSeq" id="WP_182807884.1">
    <property type="nucleotide sequence ID" value="NZ_JACJFM010000005.1"/>
</dbReference>
<keyword evidence="3 10" id="KW-1134">Transmembrane beta strand</keyword>
<dbReference type="Pfam" id="PF00593">
    <property type="entry name" value="TonB_dep_Rec_b-barrel"/>
    <property type="match status" value="1"/>
</dbReference>
<keyword evidence="4 10" id="KW-0812">Transmembrane</keyword>
<evidence type="ECO:0000256" key="7">
    <source>
        <dbReference type="ARBA" id="ARBA00023077"/>
    </source>
</evidence>
<keyword evidence="5 12" id="KW-0732">Signal</keyword>
<evidence type="ECO:0000256" key="9">
    <source>
        <dbReference type="ARBA" id="ARBA00023237"/>
    </source>
</evidence>
<dbReference type="PANTHER" id="PTHR30069">
    <property type="entry name" value="TONB-DEPENDENT OUTER MEMBRANE RECEPTOR"/>
    <property type="match status" value="1"/>
</dbReference>
<dbReference type="InterPro" id="IPR000531">
    <property type="entry name" value="Beta-barrel_TonB"/>
</dbReference>
<keyword evidence="16" id="KW-1185">Reference proteome</keyword>
<keyword evidence="7 11" id="KW-0798">TonB box</keyword>
<dbReference type="EMBL" id="JACJFM010000005">
    <property type="protein sequence ID" value="MBB1486102.1"/>
    <property type="molecule type" value="Genomic_DNA"/>
</dbReference>
<evidence type="ECO:0000256" key="2">
    <source>
        <dbReference type="ARBA" id="ARBA00022448"/>
    </source>
</evidence>
<evidence type="ECO:0000313" key="15">
    <source>
        <dbReference type="EMBL" id="MBB1486102.1"/>
    </source>
</evidence>
<gene>
    <name evidence="15" type="ORF">H4O21_05730</name>
</gene>
<comment type="caution">
    <text evidence="15">The sequence shown here is derived from an EMBL/GenBank/DDBJ whole genome shotgun (WGS) entry which is preliminary data.</text>
</comment>
<evidence type="ECO:0000259" key="13">
    <source>
        <dbReference type="Pfam" id="PF00593"/>
    </source>
</evidence>
<keyword evidence="6" id="KW-0406">Ion transport</keyword>
<evidence type="ECO:0000256" key="6">
    <source>
        <dbReference type="ARBA" id="ARBA00023065"/>
    </source>
</evidence>
<dbReference type="GO" id="GO:0015889">
    <property type="term" value="P:cobalamin transport"/>
    <property type="evidence" value="ECO:0007669"/>
    <property type="project" value="TreeGrafter"/>
</dbReference>
<dbReference type="AlphaFoldDB" id="A0A839INL5"/>
<evidence type="ECO:0000256" key="12">
    <source>
        <dbReference type="SAM" id="SignalP"/>
    </source>
</evidence>
<evidence type="ECO:0000256" key="3">
    <source>
        <dbReference type="ARBA" id="ARBA00022452"/>
    </source>
</evidence>
<reference evidence="15 16" key="1">
    <citation type="submission" date="2020-08" db="EMBL/GenBank/DDBJ databases">
        <title>Oceanospirillum sp. nov. isolated from marine sediment.</title>
        <authorList>
            <person name="Ji X."/>
        </authorList>
    </citation>
    <scope>NUCLEOTIDE SEQUENCE [LARGE SCALE GENOMIC DNA]</scope>
    <source>
        <strain evidence="15 16">D5</strain>
    </source>
</reference>
<name>A0A839INL5_9GAMM</name>
<keyword evidence="15" id="KW-0675">Receptor</keyword>
<dbReference type="Gene3D" id="2.170.130.10">
    <property type="entry name" value="TonB-dependent receptor, plug domain"/>
    <property type="match status" value="1"/>
</dbReference>
<evidence type="ECO:0000256" key="10">
    <source>
        <dbReference type="PROSITE-ProRule" id="PRU01360"/>
    </source>
</evidence>
<dbReference type="PROSITE" id="PS52016">
    <property type="entry name" value="TONB_DEPENDENT_REC_3"/>
    <property type="match status" value="1"/>
</dbReference>
<dbReference type="InterPro" id="IPR039426">
    <property type="entry name" value="TonB-dep_rcpt-like"/>
</dbReference>
<evidence type="ECO:0000256" key="8">
    <source>
        <dbReference type="ARBA" id="ARBA00023136"/>
    </source>
</evidence>
<protein>
    <submittedName>
        <fullName evidence="15">TonB-dependent receptor</fullName>
    </submittedName>
</protein>